<dbReference type="RefSeq" id="WP_151991926.1">
    <property type="nucleotide sequence ID" value="NZ_LR701528.1"/>
</dbReference>
<dbReference type="AlphaFoldDB" id="A0A5E8ADA2"/>
<sequence>MKIILTALIAMCATSSSYAQTSPYQGSPTPTLSPSLIPSPEAGTRAVYHLSGRSSLETPTMRRQKRDQALALREEALKLQAQDGGTLSEDHKRYIQRKSAAILSSTNTRVPGVFQSVR</sequence>
<keyword evidence="1" id="KW-0732">Signal</keyword>
<evidence type="ECO:0000256" key="1">
    <source>
        <dbReference type="SAM" id="SignalP"/>
    </source>
</evidence>
<evidence type="ECO:0000313" key="2">
    <source>
        <dbReference type="EMBL" id="VVT29177.1"/>
    </source>
</evidence>
<gene>
    <name evidence="2" type="ORF">SPHINGO391_510066</name>
</gene>
<reference evidence="2 3" key="1">
    <citation type="submission" date="2019-09" db="EMBL/GenBank/DDBJ databases">
        <authorList>
            <person name="Dittami M. S."/>
        </authorList>
    </citation>
    <scope>NUCLEOTIDE SEQUENCE [LARGE SCALE GENOMIC DNA]</scope>
    <source>
        <strain evidence="2">SPHINGO391</strain>
    </source>
</reference>
<name>A0A5E8ADA2_9SPHN</name>
<evidence type="ECO:0000313" key="3">
    <source>
        <dbReference type="Proteomes" id="UP000326857"/>
    </source>
</evidence>
<accession>A0A5E8ADA2</accession>
<organism evidence="2 3">
    <name type="scientific">Sphingomonas aurantiaca</name>
    <dbReference type="NCBI Taxonomy" id="185949"/>
    <lineage>
        <taxon>Bacteria</taxon>
        <taxon>Pseudomonadati</taxon>
        <taxon>Pseudomonadota</taxon>
        <taxon>Alphaproteobacteria</taxon>
        <taxon>Sphingomonadales</taxon>
        <taxon>Sphingomonadaceae</taxon>
        <taxon>Sphingomonas</taxon>
    </lineage>
</organism>
<proteinExistence type="predicted"/>
<evidence type="ECO:0008006" key="4">
    <source>
        <dbReference type="Google" id="ProtNLM"/>
    </source>
</evidence>
<dbReference type="EMBL" id="CABVLI010000047">
    <property type="protein sequence ID" value="VVT29177.1"/>
    <property type="molecule type" value="Genomic_DNA"/>
</dbReference>
<dbReference type="Proteomes" id="UP000326857">
    <property type="component" value="Unassembled WGS sequence"/>
</dbReference>
<protein>
    <recommendedName>
        <fullName evidence="4">DUF4148 domain-containing protein</fullName>
    </recommendedName>
</protein>
<feature type="chain" id="PRO_5022974146" description="DUF4148 domain-containing protein" evidence="1">
    <location>
        <begin position="20"/>
        <end position="118"/>
    </location>
</feature>
<feature type="signal peptide" evidence="1">
    <location>
        <begin position="1"/>
        <end position="19"/>
    </location>
</feature>